<dbReference type="InterPro" id="IPR002125">
    <property type="entry name" value="CMP_dCMP_dom"/>
</dbReference>
<evidence type="ECO:0000313" key="13">
    <source>
        <dbReference type="EMBL" id="GFT12837.1"/>
    </source>
</evidence>
<dbReference type="EMBL" id="BMAW01009239">
    <property type="protein sequence ID" value="GFT12837.1"/>
    <property type="molecule type" value="Genomic_DNA"/>
</dbReference>
<evidence type="ECO:0000256" key="10">
    <source>
        <dbReference type="ARBA" id="ARBA00052978"/>
    </source>
</evidence>
<dbReference type="InterPro" id="IPR016192">
    <property type="entry name" value="APOBEC/CMP_deaminase_Zn-bd"/>
</dbReference>
<comment type="cofactor">
    <cofactor evidence="1">
        <name>Zn(2+)</name>
        <dbReference type="ChEBI" id="CHEBI:29105"/>
    </cofactor>
</comment>
<dbReference type="GO" id="GO:0009165">
    <property type="term" value="P:nucleotide biosynthetic process"/>
    <property type="evidence" value="ECO:0007669"/>
    <property type="project" value="UniProtKB-KW"/>
</dbReference>
<evidence type="ECO:0000313" key="14">
    <source>
        <dbReference type="Proteomes" id="UP000887013"/>
    </source>
</evidence>
<dbReference type="GO" id="GO:0004132">
    <property type="term" value="F:dCMP deaminase activity"/>
    <property type="evidence" value="ECO:0007669"/>
    <property type="project" value="UniProtKB-EC"/>
</dbReference>
<comment type="catalytic activity">
    <reaction evidence="10">
        <text>dCMP + H2O + H(+) = dUMP + NH4(+)</text>
        <dbReference type="Rhea" id="RHEA:22924"/>
        <dbReference type="ChEBI" id="CHEBI:15377"/>
        <dbReference type="ChEBI" id="CHEBI:15378"/>
        <dbReference type="ChEBI" id="CHEBI:28938"/>
        <dbReference type="ChEBI" id="CHEBI:57566"/>
        <dbReference type="ChEBI" id="CHEBI:246422"/>
        <dbReference type="EC" id="3.5.4.12"/>
    </reaction>
</comment>
<dbReference type="PROSITE" id="PS00903">
    <property type="entry name" value="CYT_DCMP_DEAMINASES_1"/>
    <property type="match status" value="1"/>
</dbReference>
<keyword evidence="4" id="KW-0545">Nucleotide biosynthesis</keyword>
<reference evidence="13" key="1">
    <citation type="submission" date="2020-08" db="EMBL/GenBank/DDBJ databases">
        <title>Multicomponent nature underlies the extraordinary mechanical properties of spider dragline silk.</title>
        <authorList>
            <person name="Kono N."/>
            <person name="Nakamura H."/>
            <person name="Mori M."/>
            <person name="Yoshida Y."/>
            <person name="Ohtoshi R."/>
            <person name="Malay A.D."/>
            <person name="Moran D.A.P."/>
            <person name="Tomita M."/>
            <person name="Numata K."/>
            <person name="Arakawa K."/>
        </authorList>
    </citation>
    <scope>NUCLEOTIDE SEQUENCE</scope>
</reference>
<evidence type="ECO:0000256" key="4">
    <source>
        <dbReference type="ARBA" id="ARBA00022727"/>
    </source>
</evidence>
<dbReference type="SUPFAM" id="SSF53927">
    <property type="entry name" value="Cytidine deaminase-like"/>
    <property type="match status" value="1"/>
</dbReference>
<dbReference type="PANTHER" id="PTHR11086">
    <property type="entry name" value="DEOXYCYTIDYLATE DEAMINASE-RELATED"/>
    <property type="match status" value="1"/>
</dbReference>
<comment type="similarity">
    <text evidence="2">Belongs to the cytidine and deoxycytidylate deaminase family.</text>
</comment>
<evidence type="ECO:0000256" key="9">
    <source>
        <dbReference type="ARBA" id="ARBA00041763"/>
    </source>
</evidence>
<dbReference type="AlphaFoldDB" id="A0A8X6TFZ2"/>
<evidence type="ECO:0000256" key="1">
    <source>
        <dbReference type="ARBA" id="ARBA00001947"/>
    </source>
</evidence>
<gene>
    <name evidence="13" type="primary">DCTD</name>
    <name evidence="13" type="ORF">NPIL_384461</name>
</gene>
<organism evidence="13 14">
    <name type="scientific">Nephila pilipes</name>
    <name type="common">Giant wood spider</name>
    <name type="synonym">Nephila maculata</name>
    <dbReference type="NCBI Taxonomy" id="299642"/>
    <lineage>
        <taxon>Eukaryota</taxon>
        <taxon>Metazoa</taxon>
        <taxon>Ecdysozoa</taxon>
        <taxon>Arthropoda</taxon>
        <taxon>Chelicerata</taxon>
        <taxon>Arachnida</taxon>
        <taxon>Araneae</taxon>
        <taxon>Araneomorphae</taxon>
        <taxon>Entelegynae</taxon>
        <taxon>Araneoidea</taxon>
        <taxon>Nephilidae</taxon>
        <taxon>Nephila</taxon>
    </lineage>
</organism>
<dbReference type="EC" id="3.5.4.12" evidence="8"/>
<evidence type="ECO:0000256" key="11">
    <source>
        <dbReference type="ARBA" id="ARBA00071625"/>
    </source>
</evidence>
<dbReference type="GO" id="GO:0005737">
    <property type="term" value="C:cytoplasm"/>
    <property type="evidence" value="ECO:0007669"/>
    <property type="project" value="TreeGrafter"/>
</dbReference>
<keyword evidence="6" id="KW-0862">Zinc</keyword>
<feature type="domain" description="CMP/dCMP-type deaminase" evidence="12">
    <location>
        <begin position="133"/>
        <end position="271"/>
    </location>
</feature>
<dbReference type="InterPro" id="IPR015517">
    <property type="entry name" value="dCMP_deaminase-rel"/>
</dbReference>
<dbReference type="InterPro" id="IPR035105">
    <property type="entry name" value="Deoxycytidylate_deaminase_dom"/>
</dbReference>
<keyword evidence="3" id="KW-0479">Metal-binding</keyword>
<comment type="function">
    <text evidence="7">Supplies the nucleotide substrate for thymidylate synthetase.</text>
</comment>
<dbReference type="CDD" id="cd01286">
    <property type="entry name" value="deoxycytidylate_deaminase"/>
    <property type="match status" value="1"/>
</dbReference>
<dbReference type="PROSITE" id="PS51747">
    <property type="entry name" value="CYT_DCMP_DEAMINASES_2"/>
    <property type="match status" value="1"/>
</dbReference>
<evidence type="ECO:0000256" key="7">
    <source>
        <dbReference type="ARBA" id="ARBA00037036"/>
    </source>
</evidence>
<proteinExistence type="inferred from homology"/>
<dbReference type="Pfam" id="PF00383">
    <property type="entry name" value="dCMP_cyt_deam_1"/>
    <property type="match status" value="1"/>
</dbReference>
<name>A0A8X6TFZ2_NEPPI</name>
<evidence type="ECO:0000256" key="2">
    <source>
        <dbReference type="ARBA" id="ARBA00006576"/>
    </source>
</evidence>
<protein>
    <recommendedName>
        <fullName evidence="11">Probable deoxycytidylate deaminase</fullName>
        <ecNumber evidence="8">3.5.4.12</ecNumber>
    </recommendedName>
    <alternativeName>
        <fullName evidence="9">dCMP deaminase</fullName>
    </alternativeName>
</protein>
<dbReference type="Gene3D" id="3.40.140.10">
    <property type="entry name" value="Cytidine Deaminase, domain 2"/>
    <property type="match status" value="1"/>
</dbReference>
<evidence type="ECO:0000256" key="5">
    <source>
        <dbReference type="ARBA" id="ARBA00022801"/>
    </source>
</evidence>
<dbReference type="FunFam" id="3.40.140.10:FF:000021">
    <property type="entry name" value="Deoxycytidylate deaminase"/>
    <property type="match status" value="1"/>
</dbReference>
<keyword evidence="14" id="KW-1185">Reference proteome</keyword>
<accession>A0A8X6TFZ2</accession>
<dbReference type="OrthoDB" id="6710946at2759"/>
<dbReference type="Proteomes" id="UP000887013">
    <property type="component" value="Unassembled WGS sequence"/>
</dbReference>
<comment type="caution">
    <text evidence="13">The sequence shown here is derived from an EMBL/GenBank/DDBJ whole genome shotgun (WGS) entry which is preliminary data.</text>
</comment>
<evidence type="ECO:0000256" key="6">
    <source>
        <dbReference type="ARBA" id="ARBA00022833"/>
    </source>
</evidence>
<sequence length="408" mass="46840">MEVVMRRINENGSIKRKVSDNGAVITVKFIGRNDFCLIYICSYSLVEKRTISVVIWKKFFEIKCVHIYILNLGTLNNFKMAHEENQQISLQNDFQEDISNKLSTASLCDKSVQDPSSESPMQYDTSSRNSYLPWHDYFMSLCYLTAARSKDPNTKVGACIVDNDNRVVSMGYNGMPRGINDSNLPWAKTGAHSYDTKYPYVCHAEMNAILNERHTTLDDCSLYVSKFPCCECAKLIIQAGIKRVVFSEMKPDPWEEQVPSRKMFSLAGVSCRKFIPTIRQLSLNVTNGVGSSQRSFIQKNLSRQLSLNKVGEEGLLIHTFGSKAPTRIKCARVQVKIRDIVDKDEDIKTVGVPDTDNLDKINLTKIWRYHQRLKEQFRKRFRDEYLGLLVQRTLKRKCVRQIEINDIG</sequence>
<evidence type="ECO:0000256" key="8">
    <source>
        <dbReference type="ARBA" id="ARBA00038938"/>
    </source>
</evidence>
<dbReference type="InterPro" id="IPR016193">
    <property type="entry name" value="Cytidine_deaminase-like"/>
</dbReference>
<dbReference type="GO" id="GO:0008270">
    <property type="term" value="F:zinc ion binding"/>
    <property type="evidence" value="ECO:0007669"/>
    <property type="project" value="InterPro"/>
</dbReference>
<dbReference type="PANTHER" id="PTHR11086:SF18">
    <property type="entry name" value="DEOXYCYTIDYLATE DEAMINASE"/>
    <property type="match status" value="1"/>
</dbReference>
<evidence type="ECO:0000256" key="3">
    <source>
        <dbReference type="ARBA" id="ARBA00022723"/>
    </source>
</evidence>
<evidence type="ECO:0000259" key="12">
    <source>
        <dbReference type="PROSITE" id="PS51747"/>
    </source>
</evidence>
<keyword evidence="5" id="KW-0378">Hydrolase</keyword>